<keyword evidence="4" id="KW-1185">Reference proteome</keyword>
<proteinExistence type="predicted"/>
<dbReference type="SUPFAM" id="SSF56563">
    <property type="entry name" value="Major capsid protein gp5"/>
    <property type="match status" value="1"/>
</dbReference>
<accession>A0A1Y0C0X7</accession>
<feature type="domain" description="Phage capsid-like C-terminal" evidence="2">
    <location>
        <begin position="3"/>
        <end position="208"/>
    </location>
</feature>
<dbReference type="EMBL" id="CP020809">
    <property type="protein sequence ID" value="ART68831.1"/>
    <property type="molecule type" value="Genomic_DNA"/>
</dbReference>
<evidence type="ECO:0000313" key="3">
    <source>
        <dbReference type="EMBL" id="ART68831.1"/>
    </source>
</evidence>
<evidence type="ECO:0000313" key="4">
    <source>
        <dbReference type="Proteomes" id="UP000195331"/>
    </source>
</evidence>
<dbReference type="Pfam" id="PF05065">
    <property type="entry name" value="Phage_capsid"/>
    <property type="match status" value="1"/>
</dbReference>
<dbReference type="KEGG" id="mdx:BTO20_09750"/>
<dbReference type="InterPro" id="IPR054612">
    <property type="entry name" value="Phage_capsid-like_C"/>
</dbReference>
<evidence type="ECO:0000256" key="1">
    <source>
        <dbReference type="ARBA" id="ARBA00004328"/>
    </source>
</evidence>
<sequence>MTPSDSDVEELTVVPKKLAGLTVLSNELVDDSDPSALQVVGDGLVRDLRTRLDAAFFGSSVVNGPDGLEALAGVTTVGGGIITNLDAFAEAISKSEIVGQAIGGWVAHPDTVLTLMQHKDQTDSARPLLGTDATSPTKKSVLGVPLYSAPGCAPNHIWGLPRATSFVVLRLPASVEVDRSAKVISDQTCVRAVLRVGFGWPHPASIVRIGLGA</sequence>
<dbReference type="Gene3D" id="3.30.2400.10">
    <property type="entry name" value="Major capsid protein gp5"/>
    <property type="match status" value="1"/>
</dbReference>
<dbReference type="RefSeq" id="WP_087075405.1">
    <property type="nucleotide sequence ID" value="NZ_CP020809.1"/>
</dbReference>
<dbReference type="Gene3D" id="3.30.2320.10">
    <property type="entry name" value="hypothetical protein PF0899 domain"/>
    <property type="match status" value="1"/>
</dbReference>
<gene>
    <name evidence="3" type="ORF">BTO20_09750</name>
</gene>
<reference evidence="3 4" key="1">
    <citation type="submission" date="2017-04" db="EMBL/GenBank/DDBJ databases">
        <title>Whole Genome Sequence of 1,4-Dioxane Degrading Bacterium Mycobacterium dioxanotrophicus PH-06.</title>
        <authorList>
            <person name="He Y."/>
        </authorList>
    </citation>
    <scope>NUCLEOTIDE SEQUENCE [LARGE SCALE GENOMIC DNA]</scope>
    <source>
        <strain evidence="3 4">PH-06</strain>
    </source>
</reference>
<evidence type="ECO:0000259" key="2">
    <source>
        <dbReference type="Pfam" id="PF05065"/>
    </source>
</evidence>
<protein>
    <submittedName>
        <fullName evidence="3">Phage major capsid protein</fullName>
    </submittedName>
</protein>
<comment type="subcellular location">
    <subcellularLocation>
        <location evidence="1">Virion</location>
    </subcellularLocation>
</comment>
<dbReference type="Proteomes" id="UP000195331">
    <property type="component" value="Chromosome"/>
</dbReference>
<dbReference type="AlphaFoldDB" id="A0A1Y0C0X7"/>
<dbReference type="OrthoDB" id="3233650at2"/>
<dbReference type="NCBIfam" id="TIGR01554">
    <property type="entry name" value="major_cap_HK97"/>
    <property type="match status" value="1"/>
</dbReference>
<dbReference type="InterPro" id="IPR024455">
    <property type="entry name" value="Phage_capsid"/>
</dbReference>
<name>A0A1Y0C0X7_9MYCO</name>
<organism evidence="3 4">
    <name type="scientific">Mycobacterium dioxanotrophicus</name>
    <dbReference type="NCBI Taxonomy" id="482462"/>
    <lineage>
        <taxon>Bacteria</taxon>
        <taxon>Bacillati</taxon>
        <taxon>Actinomycetota</taxon>
        <taxon>Actinomycetes</taxon>
        <taxon>Mycobacteriales</taxon>
        <taxon>Mycobacteriaceae</taxon>
        <taxon>Mycobacterium</taxon>
    </lineage>
</organism>